<evidence type="ECO:0000313" key="3">
    <source>
        <dbReference type="Proteomes" id="UP001303889"/>
    </source>
</evidence>
<sequence>MAYPPGDLAILSAEVYDDSPAFASSARQPVTRKLALASGPSQRGSAEGGPRKRARTQTAEDAAEPAEAEDDKKRSRGRPRLDTKDETAADTLERKVQHLKDTNEEMSNAFMQLHDFAVSNGLLDKIPEFGCQLRQATEKFLSLARDANEEDAKDGEPKPDADGAAVPEGRSGQVRPRSPPPPGPRNAPTAAAAASLAPQTETKPVILYGGLTAYHDPAENFPAAPLTVARQRQQQQPHPAQQQLHQPWQLPNAPMGYHVISEPNLGNASFPLQPTPSFPSVGVSIPSHSPWASLPIPSSYTGHEFTFGRRLHRYALEQAYLLSSMPNPPEKLFSRVFGFCTLIESRWTIHRRLARILGHDAQRSLQNWTYPFYNLGGAGTQIDFGAAVAASLSEAGVEAAPAPLDEPNPNPDAPPAEPCPMESRTTKPNTAPPILTPSTSTSASTSGAPTPRLGSQGTIDILKPSVTAGFAPGPFTADITSVRDRALDDDMRMTLPGFDGEYFDCDEVELYLYQRGVVIPYGRDTIAAEIDPEHFPGGEGGIGSWREDDALVLPQPEGRMELAPPAPGLGTPGRARDVADTAEWGMDIGAAVAAAVAPGLGDPGLAGALPPADPFLSAPGGLGEAVAPPPPAQVVDPFLSATAVPPGAGLAAPNSSLFLYGGYGMVASAGRAGRRQMVVFDVERLVRELTDRAICLGRTPGIKKDDIDGAFWAAVRAGVA</sequence>
<dbReference type="AlphaFoldDB" id="A0AAN6RTU4"/>
<reference evidence="2" key="1">
    <citation type="journal article" date="2023" name="Mol. Phylogenet. Evol.">
        <title>Genome-scale phylogeny and comparative genomics of the fungal order Sordariales.</title>
        <authorList>
            <person name="Hensen N."/>
            <person name="Bonometti L."/>
            <person name="Westerberg I."/>
            <person name="Brannstrom I.O."/>
            <person name="Guillou S."/>
            <person name="Cros-Aarteil S."/>
            <person name="Calhoun S."/>
            <person name="Haridas S."/>
            <person name="Kuo A."/>
            <person name="Mondo S."/>
            <person name="Pangilinan J."/>
            <person name="Riley R."/>
            <person name="LaButti K."/>
            <person name="Andreopoulos B."/>
            <person name="Lipzen A."/>
            <person name="Chen C."/>
            <person name="Yan M."/>
            <person name="Daum C."/>
            <person name="Ng V."/>
            <person name="Clum A."/>
            <person name="Steindorff A."/>
            <person name="Ohm R.A."/>
            <person name="Martin F."/>
            <person name="Silar P."/>
            <person name="Natvig D.O."/>
            <person name="Lalanne C."/>
            <person name="Gautier V."/>
            <person name="Ament-Velasquez S.L."/>
            <person name="Kruys A."/>
            <person name="Hutchinson M.I."/>
            <person name="Powell A.J."/>
            <person name="Barry K."/>
            <person name="Miller A.N."/>
            <person name="Grigoriev I.V."/>
            <person name="Debuchy R."/>
            <person name="Gladieux P."/>
            <person name="Hiltunen Thoren M."/>
            <person name="Johannesson H."/>
        </authorList>
    </citation>
    <scope>NUCLEOTIDE SEQUENCE</scope>
    <source>
        <strain evidence="2">CBS 103.79</strain>
    </source>
</reference>
<feature type="region of interest" description="Disordered" evidence="1">
    <location>
        <begin position="22"/>
        <end position="98"/>
    </location>
</feature>
<feature type="compositionally biased region" description="Low complexity" evidence="1">
    <location>
        <begin position="436"/>
        <end position="451"/>
    </location>
</feature>
<feature type="region of interest" description="Disordered" evidence="1">
    <location>
        <begin position="147"/>
        <end position="198"/>
    </location>
</feature>
<evidence type="ECO:0000256" key="1">
    <source>
        <dbReference type="SAM" id="MobiDB-lite"/>
    </source>
</evidence>
<dbReference type="EMBL" id="MU855547">
    <property type="protein sequence ID" value="KAK3901896.1"/>
    <property type="molecule type" value="Genomic_DNA"/>
</dbReference>
<accession>A0AAN6RTU4</accession>
<dbReference type="Proteomes" id="UP001303889">
    <property type="component" value="Unassembled WGS sequence"/>
</dbReference>
<protein>
    <submittedName>
        <fullName evidence="2">Uncharacterized protein</fullName>
    </submittedName>
</protein>
<dbReference type="PANTHER" id="PTHR40618">
    <property type="entry name" value="B-ZIP TRANSCRIPTION FACTOR (EUROFUNG)-RELATED"/>
    <property type="match status" value="1"/>
</dbReference>
<evidence type="ECO:0000313" key="2">
    <source>
        <dbReference type="EMBL" id="KAK3901896.1"/>
    </source>
</evidence>
<feature type="compositionally biased region" description="Low complexity" evidence="1">
    <location>
        <begin position="186"/>
        <end position="198"/>
    </location>
</feature>
<reference evidence="2" key="2">
    <citation type="submission" date="2023-05" db="EMBL/GenBank/DDBJ databases">
        <authorList>
            <consortium name="Lawrence Berkeley National Laboratory"/>
            <person name="Steindorff A."/>
            <person name="Hensen N."/>
            <person name="Bonometti L."/>
            <person name="Westerberg I."/>
            <person name="Brannstrom I.O."/>
            <person name="Guillou S."/>
            <person name="Cros-Aarteil S."/>
            <person name="Calhoun S."/>
            <person name="Haridas S."/>
            <person name="Kuo A."/>
            <person name="Mondo S."/>
            <person name="Pangilinan J."/>
            <person name="Riley R."/>
            <person name="Labutti K."/>
            <person name="Andreopoulos B."/>
            <person name="Lipzen A."/>
            <person name="Chen C."/>
            <person name="Yanf M."/>
            <person name="Daum C."/>
            <person name="Ng V."/>
            <person name="Clum A."/>
            <person name="Ohm R."/>
            <person name="Martin F."/>
            <person name="Silar P."/>
            <person name="Natvig D."/>
            <person name="Lalanne C."/>
            <person name="Gautier V."/>
            <person name="Ament-Velasquez S.L."/>
            <person name="Kruys A."/>
            <person name="Hutchinson M.I."/>
            <person name="Powell A.J."/>
            <person name="Barry K."/>
            <person name="Miller A.N."/>
            <person name="Grigoriev I.V."/>
            <person name="Debuchy R."/>
            <person name="Gladieux P."/>
            <person name="Thoren M.H."/>
            <person name="Johannesson H."/>
        </authorList>
    </citation>
    <scope>NUCLEOTIDE SEQUENCE</scope>
    <source>
        <strain evidence="2">CBS 103.79</strain>
    </source>
</reference>
<organism evidence="2 3">
    <name type="scientific">Staphylotrichum tortipilum</name>
    <dbReference type="NCBI Taxonomy" id="2831512"/>
    <lineage>
        <taxon>Eukaryota</taxon>
        <taxon>Fungi</taxon>
        <taxon>Dikarya</taxon>
        <taxon>Ascomycota</taxon>
        <taxon>Pezizomycotina</taxon>
        <taxon>Sordariomycetes</taxon>
        <taxon>Sordariomycetidae</taxon>
        <taxon>Sordariales</taxon>
        <taxon>Chaetomiaceae</taxon>
        <taxon>Staphylotrichum</taxon>
    </lineage>
</organism>
<keyword evidence="3" id="KW-1185">Reference proteome</keyword>
<gene>
    <name evidence="2" type="ORF">C8A05DRAFT_44556</name>
</gene>
<feature type="compositionally biased region" description="Basic and acidic residues" evidence="1">
    <location>
        <begin position="79"/>
        <end position="98"/>
    </location>
</feature>
<proteinExistence type="predicted"/>
<dbReference type="PANTHER" id="PTHR40618:SF1">
    <property type="entry name" value="B-ZIP TRANSCRIPTION FACTOR (EUROFUNG)"/>
    <property type="match status" value="1"/>
</dbReference>
<comment type="caution">
    <text evidence="2">The sequence shown here is derived from an EMBL/GenBank/DDBJ whole genome shotgun (WGS) entry which is preliminary data.</text>
</comment>
<feature type="compositionally biased region" description="Pro residues" evidence="1">
    <location>
        <begin position="404"/>
        <end position="418"/>
    </location>
</feature>
<feature type="region of interest" description="Disordered" evidence="1">
    <location>
        <begin position="398"/>
        <end position="458"/>
    </location>
</feature>
<name>A0AAN6RTU4_9PEZI</name>